<dbReference type="EMBL" id="FNRL01000058">
    <property type="protein sequence ID" value="SEB12501.1"/>
    <property type="molecule type" value="Genomic_DNA"/>
</dbReference>
<name>A0A1H4GT38_9BACT</name>
<evidence type="ECO:0000313" key="2">
    <source>
        <dbReference type="Proteomes" id="UP000199656"/>
    </source>
</evidence>
<accession>A0A1H4GT38</accession>
<dbReference type="STRING" id="408074.SAMN05660909_05674"/>
<organism evidence="1 2">
    <name type="scientific">Chitinophaga terrae</name>
    <name type="common">ex Kim and Jung 2007</name>
    <dbReference type="NCBI Taxonomy" id="408074"/>
    <lineage>
        <taxon>Bacteria</taxon>
        <taxon>Pseudomonadati</taxon>
        <taxon>Bacteroidota</taxon>
        <taxon>Chitinophagia</taxon>
        <taxon>Chitinophagales</taxon>
        <taxon>Chitinophagaceae</taxon>
        <taxon>Chitinophaga</taxon>
    </lineage>
</organism>
<dbReference type="Proteomes" id="UP000199656">
    <property type="component" value="Unassembled WGS sequence"/>
</dbReference>
<proteinExistence type="predicted"/>
<dbReference type="AlphaFoldDB" id="A0A1H4GT38"/>
<protein>
    <submittedName>
        <fullName evidence="1">Uncharacterized protein</fullName>
    </submittedName>
</protein>
<gene>
    <name evidence="1" type="ORF">SAMN05660909_05674</name>
</gene>
<reference evidence="2" key="1">
    <citation type="submission" date="2016-10" db="EMBL/GenBank/DDBJ databases">
        <authorList>
            <person name="Varghese N."/>
            <person name="Submissions S."/>
        </authorList>
    </citation>
    <scope>NUCLEOTIDE SEQUENCE [LARGE SCALE GENOMIC DNA]</scope>
    <source>
        <strain evidence="2">DSM 23920</strain>
    </source>
</reference>
<sequence>MTAVIGIINKSAAAIATDSAVTVTGPKGPKIFNRANKIFTLSKSRPVGLMIYNQGEFMGTSWEVIIKLYRAELGDTGFDTLEEYKNDFIAFLHRKNFFCDVNQQKMILYYFICNFLHLLADSTIKENQQQIQGRVNDLQNILSNALIQKINLLLDKYRRNTDFCTEFVDFSQQEYDQFGFTGLPNAINQVFLQNGLIIDPAAILPSLKELIFIVLKSKDLYNFYSGLVFTGYGDSEIFPRLFSVNVSFAINNRLRYFDDEKSKAIIDHQQVSAIRPFAQTDVINTILGGIDPALNQIYFQQFEDFITKNNASIAQMVEQSDPNLANRIRGIDANGLTSTLHKLIGQETKKHYIDQVMGAVSTLSKEDLAEMAESLIYLTYLKRRFTFAPESVGGPVDVAIITKGDGFVWIKRKHYFNAELNHHFFKKY</sequence>
<dbReference type="RefSeq" id="WP_089766351.1">
    <property type="nucleotide sequence ID" value="NZ_BKAT01000080.1"/>
</dbReference>
<evidence type="ECO:0000313" key="1">
    <source>
        <dbReference type="EMBL" id="SEB12501.1"/>
    </source>
</evidence>
<dbReference type="OrthoDB" id="978985at2"/>
<keyword evidence="2" id="KW-1185">Reference proteome</keyword>